<protein>
    <submittedName>
        <fullName evidence="1">SIMPL domain-containing protein</fullName>
    </submittedName>
</protein>
<proteinExistence type="predicted"/>
<reference evidence="2" key="1">
    <citation type="journal article" date="2019" name="Int. J. Syst. Evol. Microbiol.">
        <title>The Global Catalogue of Microorganisms (GCM) 10K type strain sequencing project: providing services to taxonomists for standard genome sequencing and annotation.</title>
        <authorList>
            <consortium name="The Broad Institute Genomics Platform"/>
            <consortium name="The Broad Institute Genome Sequencing Center for Infectious Disease"/>
            <person name="Wu L."/>
            <person name="Ma J."/>
        </authorList>
    </citation>
    <scope>NUCLEOTIDE SEQUENCE [LARGE SCALE GENOMIC DNA]</scope>
    <source>
        <strain evidence="2">CGMCC 4.7198</strain>
    </source>
</reference>
<dbReference type="Proteomes" id="UP001596957">
    <property type="component" value="Unassembled WGS sequence"/>
</dbReference>
<organism evidence="1 2">
    <name type="scientific">Streptomyces lutosisoli</name>
    <dbReference type="NCBI Taxonomy" id="2665721"/>
    <lineage>
        <taxon>Bacteria</taxon>
        <taxon>Bacillati</taxon>
        <taxon>Actinomycetota</taxon>
        <taxon>Actinomycetes</taxon>
        <taxon>Kitasatosporales</taxon>
        <taxon>Streptomycetaceae</taxon>
        <taxon>Streptomyces</taxon>
    </lineage>
</organism>
<dbReference type="PANTHER" id="PTHR34387">
    <property type="entry name" value="SLR1258 PROTEIN"/>
    <property type="match status" value="1"/>
</dbReference>
<dbReference type="PANTHER" id="PTHR34387:SF1">
    <property type="entry name" value="PERIPLASMIC IMMUNOGENIC PROTEIN"/>
    <property type="match status" value="1"/>
</dbReference>
<accession>A0ABW2VQ40</accession>
<dbReference type="Gene3D" id="3.30.70.2970">
    <property type="entry name" value="Protein of unknown function (DUF541), domain 2"/>
    <property type="match status" value="1"/>
</dbReference>
<keyword evidence="2" id="KW-1185">Reference proteome</keyword>
<gene>
    <name evidence="1" type="ORF">ACFQZP_26635</name>
</gene>
<name>A0ABW2VQ40_9ACTN</name>
<dbReference type="Pfam" id="PF04402">
    <property type="entry name" value="SIMPL"/>
    <property type="match status" value="1"/>
</dbReference>
<evidence type="ECO:0000313" key="2">
    <source>
        <dbReference type="Proteomes" id="UP001596957"/>
    </source>
</evidence>
<dbReference type="InterPro" id="IPR007497">
    <property type="entry name" value="SIMPL/DUF541"/>
</dbReference>
<dbReference type="EMBL" id="JBHTEC010000001">
    <property type="protein sequence ID" value="MFD0285194.1"/>
    <property type="molecule type" value="Genomic_DNA"/>
</dbReference>
<dbReference type="InterPro" id="IPR052022">
    <property type="entry name" value="26kDa_periplasmic_antigen"/>
</dbReference>
<dbReference type="Gene3D" id="3.30.110.170">
    <property type="entry name" value="Protein of unknown function (DUF541), domain 1"/>
    <property type="match status" value="1"/>
</dbReference>
<dbReference type="RefSeq" id="WP_327427975.1">
    <property type="nucleotide sequence ID" value="NZ_JBHTBI010000015.1"/>
</dbReference>
<sequence length="212" mass="22490">MNQTIRQPWGLSVFGTGSVQAEPQLARLKLAVDLLAPTADKAFDKAGTAVSALRETLRRHGIPDAKVSGSRLSLKSAYDGYGADRKFLGYRCMATFTIETTNLDALQQLIVDAVNAGANHVDDVLFDVQDKSALRDEARRRAVEAARRKAGVYAEAADVSLGPVVHVEDVDPESVTPYRGHGQNAGGAGGGDLAPGMVEVAAAVWLGFSLTR</sequence>
<comment type="caution">
    <text evidence="1">The sequence shown here is derived from an EMBL/GenBank/DDBJ whole genome shotgun (WGS) entry which is preliminary data.</text>
</comment>
<evidence type="ECO:0000313" key="1">
    <source>
        <dbReference type="EMBL" id="MFD0285194.1"/>
    </source>
</evidence>